<accession>A0ABW3H415</accession>
<keyword evidence="2" id="KW-1185">Reference proteome</keyword>
<organism evidence="1 2">
    <name type="scientific">Savagea faecisuis</name>
    <dbReference type="NCBI Taxonomy" id="1274803"/>
    <lineage>
        <taxon>Bacteria</taxon>
        <taxon>Bacillati</taxon>
        <taxon>Bacillota</taxon>
        <taxon>Bacilli</taxon>
        <taxon>Bacillales</taxon>
        <taxon>Caryophanaceae</taxon>
        <taxon>Savagea</taxon>
    </lineage>
</organism>
<name>A0ABW3H415_9BACL</name>
<evidence type="ECO:0000313" key="2">
    <source>
        <dbReference type="Proteomes" id="UP001596976"/>
    </source>
</evidence>
<gene>
    <name evidence="1" type="ORF">ACFQ0V_09715</name>
</gene>
<comment type="caution">
    <text evidence="1">The sequence shown here is derived from an EMBL/GenBank/DDBJ whole genome shotgun (WGS) entry which is preliminary data.</text>
</comment>
<dbReference type="Proteomes" id="UP001596976">
    <property type="component" value="Unassembled WGS sequence"/>
</dbReference>
<sequence length="147" mass="17241">MSTFSLQINGVHEDKYTVAAFISEHPDLIQVLGELYCLPNFELPAFQTTLVDRSKKSAHFHRTLLLSDALNYPWDSLKTIRLYRTEPLTDLSRFVHYEMTFDSEMYQYVGQVKASTYFSSFYQFIQKVAQTYKNHTAVQLELLFFLT</sequence>
<dbReference type="RefSeq" id="WP_381012810.1">
    <property type="nucleotide sequence ID" value="NZ_JBHTJF010000034.1"/>
</dbReference>
<protein>
    <submittedName>
        <fullName evidence="1">Uncharacterized protein</fullName>
    </submittedName>
</protein>
<reference evidence="2" key="1">
    <citation type="journal article" date="2019" name="Int. J. Syst. Evol. Microbiol.">
        <title>The Global Catalogue of Microorganisms (GCM) 10K type strain sequencing project: providing services to taxonomists for standard genome sequencing and annotation.</title>
        <authorList>
            <consortium name="The Broad Institute Genomics Platform"/>
            <consortium name="The Broad Institute Genome Sequencing Center for Infectious Disease"/>
            <person name="Wu L."/>
            <person name="Ma J."/>
        </authorList>
    </citation>
    <scope>NUCLEOTIDE SEQUENCE [LARGE SCALE GENOMIC DNA]</scope>
    <source>
        <strain evidence="2">CCUG 63563</strain>
    </source>
</reference>
<evidence type="ECO:0000313" key="1">
    <source>
        <dbReference type="EMBL" id="MFD0944019.1"/>
    </source>
</evidence>
<dbReference type="EMBL" id="JBHTJF010000034">
    <property type="protein sequence ID" value="MFD0944019.1"/>
    <property type="molecule type" value="Genomic_DNA"/>
</dbReference>
<proteinExistence type="predicted"/>